<dbReference type="AlphaFoldDB" id="A0A7W6A7C2"/>
<accession>A0A7W6A7C2</accession>
<name>A0A7W6A7C2_9CAUL</name>
<organism evidence="1 2">
    <name type="scientific">Brevundimonas mediterranea</name>
    <dbReference type="NCBI Taxonomy" id="74329"/>
    <lineage>
        <taxon>Bacteria</taxon>
        <taxon>Pseudomonadati</taxon>
        <taxon>Pseudomonadota</taxon>
        <taxon>Alphaproteobacteria</taxon>
        <taxon>Caulobacterales</taxon>
        <taxon>Caulobacteraceae</taxon>
        <taxon>Brevundimonas</taxon>
    </lineage>
</organism>
<dbReference type="EMBL" id="JACIDA010000002">
    <property type="protein sequence ID" value="MBB3873095.1"/>
    <property type="molecule type" value="Genomic_DNA"/>
</dbReference>
<gene>
    <name evidence="1" type="ORF">GGR11_002648</name>
</gene>
<reference evidence="1 2" key="1">
    <citation type="submission" date="2020-08" db="EMBL/GenBank/DDBJ databases">
        <title>Genomic Encyclopedia of Type Strains, Phase IV (KMG-IV): sequencing the most valuable type-strain genomes for metagenomic binning, comparative biology and taxonomic classification.</title>
        <authorList>
            <person name="Goeker M."/>
        </authorList>
    </citation>
    <scope>NUCLEOTIDE SEQUENCE [LARGE SCALE GENOMIC DNA]</scope>
    <source>
        <strain evidence="1 2">DSM 14878</strain>
    </source>
</reference>
<dbReference type="Proteomes" id="UP000532936">
    <property type="component" value="Unassembled WGS sequence"/>
</dbReference>
<proteinExistence type="predicted"/>
<dbReference type="RefSeq" id="WP_183197608.1">
    <property type="nucleotide sequence ID" value="NZ_JACIDA010000002.1"/>
</dbReference>
<protein>
    <recommendedName>
        <fullName evidence="3">GNAT family N-acetyltransferase</fullName>
    </recommendedName>
</protein>
<comment type="caution">
    <text evidence="1">The sequence shown here is derived from an EMBL/GenBank/DDBJ whole genome shotgun (WGS) entry which is preliminary data.</text>
</comment>
<sequence length="142" mass="15384">MTAAVVSRLVRAAIDESFVLARLGYPDLTLIAWRRAARRQLDRSAATGGILIARDALGRLNGLVLYSHSACIAARPCVQIERLVSFDVYSPRSVADKLVSEVMRIAHLAGCDSLSLVRPCRPPADTTTLVLASETSVACRMF</sequence>
<evidence type="ECO:0008006" key="3">
    <source>
        <dbReference type="Google" id="ProtNLM"/>
    </source>
</evidence>
<evidence type="ECO:0000313" key="2">
    <source>
        <dbReference type="Proteomes" id="UP000532936"/>
    </source>
</evidence>
<evidence type="ECO:0000313" key="1">
    <source>
        <dbReference type="EMBL" id="MBB3873095.1"/>
    </source>
</evidence>